<protein>
    <submittedName>
        <fullName evidence="1">Uncharacterized protein</fullName>
    </submittedName>
</protein>
<reference evidence="1 2" key="1">
    <citation type="submission" date="2024-01" db="EMBL/GenBank/DDBJ databases">
        <title>A draft genome for a cacao thread blight-causing isolate of Paramarasmius palmivorus.</title>
        <authorList>
            <person name="Baruah I.K."/>
            <person name="Bukari Y."/>
            <person name="Amoako-Attah I."/>
            <person name="Meinhardt L.W."/>
            <person name="Bailey B.A."/>
            <person name="Cohen S.P."/>
        </authorList>
    </citation>
    <scope>NUCLEOTIDE SEQUENCE [LARGE SCALE GENOMIC DNA]</scope>
    <source>
        <strain evidence="1 2">GH-12</strain>
    </source>
</reference>
<dbReference type="Proteomes" id="UP001383192">
    <property type="component" value="Unassembled WGS sequence"/>
</dbReference>
<evidence type="ECO:0000313" key="1">
    <source>
        <dbReference type="EMBL" id="KAK7038844.1"/>
    </source>
</evidence>
<accession>A0AAW0CJD5</accession>
<name>A0AAW0CJD5_9AGAR</name>
<keyword evidence="2" id="KW-1185">Reference proteome</keyword>
<dbReference type="EMBL" id="JAYKXP010000042">
    <property type="protein sequence ID" value="KAK7038844.1"/>
    <property type="molecule type" value="Genomic_DNA"/>
</dbReference>
<proteinExistence type="predicted"/>
<gene>
    <name evidence="1" type="ORF">VNI00_010474</name>
</gene>
<dbReference type="AlphaFoldDB" id="A0AAW0CJD5"/>
<organism evidence="1 2">
    <name type="scientific">Paramarasmius palmivorus</name>
    <dbReference type="NCBI Taxonomy" id="297713"/>
    <lineage>
        <taxon>Eukaryota</taxon>
        <taxon>Fungi</taxon>
        <taxon>Dikarya</taxon>
        <taxon>Basidiomycota</taxon>
        <taxon>Agaricomycotina</taxon>
        <taxon>Agaricomycetes</taxon>
        <taxon>Agaricomycetidae</taxon>
        <taxon>Agaricales</taxon>
        <taxon>Marasmiineae</taxon>
        <taxon>Marasmiaceae</taxon>
        <taxon>Paramarasmius</taxon>
    </lineage>
</organism>
<sequence>MFENQDTEIMMDSDTSDLYVLGNEHAQIPKDLIRNWTHWEIFCDVPSGTIKFLREIGIQDTDNFQSLSLQHPSIPYSTRSLPLGHFLGLRRGAQKFLGGDRRPRLRNPFFTWVSARPEYVPPEDCHGFLYMPIDRLLFHSQEKTLLAKLQASHVNDASLLTYLSWDHITAIGLTEEECSRLREVGERDAVRGSFLVDGGLKPSGINFFQSDLWVLGHSERGSHLPPSVPLDRWCRNYGVEREALDCMINLGLRESKDLRFLFVPRIPLGYFLILRRAATSWLTSYGLNITMDHPCWRSNPVALSNMSVADVYHATYEETTLFTLLNNKVHNMKQLKYLSHAHLRALGWTKYDFMRLSARLYPELPLSDLLLHSPCQDVLPLAGFQNFSQWCREFGVDREVQRSFERLGLENLDLRIALERLDLKQLLVDVKRPLFHVLEFRKAFTKWTGKVQLRRPVFAPGTRIAEKHVSAIEGAGEGWDEEIREWLLSNGVRSLGLLEFLSMDDLSWSGMNVTHSTSFLDDLKVLCEPRYYRENGRNGTEKVYTNVQGV</sequence>
<evidence type="ECO:0000313" key="2">
    <source>
        <dbReference type="Proteomes" id="UP001383192"/>
    </source>
</evidence>
<comment type="caution">
    <text evidence="1">The sequence shown here is derived from an EMBL/GenBank/DDBJ whole genome shotgun (WGS) entry which is preliminary data.</text>
</comment>